<accession>A0ABP7KWN0</accession>
<gene>
    <name evidence="1" type="ORF">GCM10022381_33310</name>
</gene>
<proteinExistence type="predicted"/>
<dbReference type="InterPro" id="IPR018163">
    <property type="entry name" value="Thr/Ala-tRNA-synth_IIc_edit"/>
</dbReference>
<sequence>MTLPLIDTLVTYPAGDVAGAATVLHVETLGDDRQAVLLDTTCVHPVDAGWPDQGADRASLRVGDAEYSILDCVVGATDGSALFVGRDIPVSKGTDGWAFVVVHFVAGDAAISAGDTVELVVDADYRRRLSVGHTACHVASLALNRAVADRWKKEVRVDGLGSPDFDGTAIDVSTIRENGSIDTYRLGKSLRKKGFVTEGIAEALPAIEAAIGSTLADWAATDAAVQVERDGERLTDRRSWVCALPEQTVRIPCGGTHAESVAALGQVRVALSLADVDGTPVLTMETFASPE</sequence>
<dbReference type="RefSeq" id="WP_345068748.1">
    <property type="nucleotide sequence ID" value="NZ_BAABCN010000012.1"/>
</dbReference>
<evidence type="ECO:0000313" key="1">
    <source>
        <dbReference type="EMBL" id="GAA3888800.1"/>
    </source>
</evidence>
<dbReference type="SUPFAM" id="SSF55186">
    <property type="entry name" value="ThrRS/AlaRS common domain"/>
    <property type="match status" value="1"/>
</dbReference>
<comment type="caution">
    <text evidence="1">The sequence shown here is derived from an EMBL/GenBank/DDBJ whole genome shotgun (WGS) entry which is preliminary data.</text>
</comment>
<reference evidence="2" key="1">
    <citation type="journal article" date="2019" name="Int. J. Syst. Evol. Microbiol.">
        <title>The Global Catalogue of Microorganisms (GCM) 10K type strain sequencing project: providing services to taxonomists for standard genome sequencing and annotation.</title>
        <authorList>
            <consortium name="The Broad Institute Genomics Platform"/>
            <consortium name="The Broad Institute Genome Sequencing Center for Infectious Disease"/>
            <person name="Wu L."/>
            <person name="Ma J."/>
        </authorList>
    </citation>
    <scope>NUCLEOTIDE SEQUENCE [LARGE SCALE GENOMIC DNA]</scope>
    <source>
        <strain evidence="2">JCM 17021</strain>
    </source>
</reference>
<dbReference type="EMBL" id="BAABCN010000012">
    <property type="protein sequence ID" value="GAA3888800.1"/>
    <property type="molecule type" value="Genomic_DNA"/>
</dbReference>
<organism evidence="1 2">
    <name type="scientific">Leifsonia kafniensis</name>
    <dbReference type="NCBI Taxonomy" id="475957"/>
    <lineage>
        <taxon>Bacteria</taxon>
        <taxon>Bacillati</taxon>
        <taxon>Actinomycetota</taxon>
        <taxon>Actinomycetes</taxon>
        <taxon>Micrococcales</taxon>
        <taxon>Microbacteriaceae</taxon>
        <taxon>Leifsonia</taxon>
    </lineage>
</organism>
<protein>
    <recommendedName>
        <fullName evidence="3">Metal-dependent hydrolase</fullName>
    </recommendedName>
</protein>
<name>A0ABP7KWN0_9MICO</name>
<keyword evidence="2" id="KW-1185">Reference proteome</keyword>
<evidence type="ECO:0008006" key="3">
    <source>
        <dbReference type="Google" id="ProtNLM"/>
    </source>
</evidence>
<dbReference type="Proteomes" id="UP001501803">
    <property type="component" value="Unassembled WGS sequence"/>
</dbReference>
<evidence type="ECO:0000313" key="2">
    <source>
        <dbReference type="Proteomes" id="UP001501803"/>
    </source>
</evidence>
<dbReference type="Gene3D" id="3.30.980.10">
    <property type="entry name" value="Threonyl-trna Synthetase, Chain A, domain 2"/>
    <property type="match status" value="1"/>
</dbReference>